<name>A0A371DPW5_9APHY</name>
<dbReference type="AlphaFoldDB" id="A0A371DPW5"/>
<reference evidence="1 2" key="1">
    <citation type="journal article" date="2018" name="Biotechnol. Biofuels">
        <title>Integrative visual omics of the white-rot fungus Polyporus brumalis exposes the biotechnological potential of its oxidative enzymes for delignifying raw plant biomass.</title>
        <authorList>
            <person name="Miyauchi S."/>
            <person name="Rancon A."/>
            <person name="Drula E."/>
            <person name="Hage H."/>
            <person name="Chaduli D."/>
            <person name="Favel A."/>
            <person name="Grisel S."/>
            <person name="Henrissat B."/>
            <person name="Herpoel-Gimbert I."/>
            <person name="Ruiz-Duenas F.J."/>
            <person name="Chevret D."/>
            <person name="Hainaut M."/>
            <person name="Lin J."/>
            <person name="Wang M."/>
            <person name="Pangilinan J."/>
            <person name="Lipzen A."/>
            <person name="Lesage-Meessen L."/>
            <person name="Navarro D."/>
            <person name="Riley R."/>
            <person name="Grigoriev I.V."/>
            <person name="Zhou S."/>
            <person name="Raouche S."/>
            <person name="Rosso M.N."/>
        </authorList>
    </citation>
    <scope>NUCLEOTIDE SEQUENCE [LARGE SCALE GENOMIC DNA]</scope>
    <source>
        <strain evidence="1 2">BRFM 1820</strain>
    </source>
</reference>
<evidence type="ECO:0000313" key="2">
    <source>
        <dbReference type="Proteomes" id="UP000256964"/>
    </source>
</evidence>
<protein>
    <submittedName>
        <fullName evidence="1">Uncharacterized protein</fullName>
    </submittedName>
</protein>
<dbReference type="Proteomes" id="UP000256964">
    <property type="component" value="Unassembled WGS sequence"/>
</dbReference>
<keyword evidence="2" id="KW-1185">Reference proteome</keyword>
<evidence type="ECO:0000313" key="1">
    <source>
        <dbReference type="EMBL" id="RDX54580.1"/>
    </source>
</evidence>
<organism evidence="1 2">
    <name type="scientific">Lentinus brumalis</name>
    <dbReference type="NCBI Taxonomy" id="2498619"/>
    <lineage>
        <taxon>Eukaryota</taxon>
        <taxon>Fungi</taxon>
        <taxon>Dikarya</taxon>
        <taxon>Basidiomycota</taxon>
        <taxon>Agaricomycotina</taxon>
        <taxon>Agaricomycetes</taxon>
        <taxon>Polyporales</taxon>
        <taxon>Polyporaceae</taxon>
        <taxon>Lentinus</taxon>
    </lineage>
</organism>
<gene>
    <name evidence="1" type="ORF">OH76DRAFT_1430136</name>
</gene>
<sequence>MAAVIVYHTGSCHRRSSRNQGLLFCFFGIAIDMCNITTCYDLSRPTHDFAAHTTPDVADIYTLHRSRHMHAFTLDVRSRPPGGVAPNHVLYIPRYRKAIH</sequence>
<accession>A0A371DPW5</accession>
<dbReference type="EMBL" id="KZ857384">
    <property type="protein sequence ID" value="RDX54580.1"/>
    <property type="molecule type" value="Genomic_DNA"/>
</dbReference>
<proteinExistence type="predicted"/>